<accession>A0A7D9IZC8</accession>
<dbReference type="Proteomes" id="UP001152795">
    <property type="component" value="Unassembled WGS sequence"/>
</dbReference>
<comment type="caution">
    <text evidence="1">The sequence shown here is derived from an EMBL/GenBank/DDBJ whole genome shotgun (WGS) entry which is preliminary data.</text>
</comment>
<dbReference type="EMBL" id="CACRXK020009361">
    <property type="protein sequence ID" value="CAB4017015.1"/>
    <property type="molecule type" value="Genomic_DNA"/>
</dbReference>
<evidence type="ECO:0000313" key="2">
    <source>
        <dbReference type="Proteomes" id="UP001152795"/>
    </source>
</evidence>
<name>A0A7D9IZC8_PARCT</name>
<sequence>MYRSRMYRYYEYRETDDGLQVSNSSDPPIKQRWRDLIAREKEVLASKHCNVSVDGFHYPNYTLYINFTVFFKPTEQSFTRQDYGVSFGYFAICSAKLSLSCNDYLVEVKYGDQYNVLQNFSLFTNNKMYDYREYRLGNEDLEMCASNYSRMRTIWRARNSWEKFKDQHKCRGSVKNIYAWYVVNKQFTVYLPPWSQYFTRNDYGVKDGNLIVCQENFKLISKKYTQEDLLMFNDSIINIK</sequence>
<dbReference type="AlphaFoldDB" id="A0A7D9IZC8"/>
<gene>
    <name evidence="1" type="ORF">PACLA_8A063041</name>
</gene>
<reference evidence="1" key="1">
    <citation type="submission" date="2020-04" db="EMBL/GenBank/DDBJ databases">
        <authorList>
            <person name="Alioto T."/>
            <person name="Alioto T."/>
            <person name="Gomez Garrido J."/>
        </authorList>
    </citation>
    <scope>NUCLEOTIDE SEQUENCE</scope>
    <source>
        <strain evidence="1">A484AB</strain>
    </source>
</reference>
<organism evidence="1 2">
    <name type="scientific">Paramuricea clavata</name>
    <name type="common">Red gorgonian</name>
    <name type="synonym">Violescent sea-whip</name>
    <dbReference type="NCBI Taxonomy" id="317549"/>
    <lineage>
        <taxon>Eukaryota</taxon>
        <taxon>Metazoa</taxon>
        <taxon>Cnidaria</taxon>
        <taxon>Anthozoa</taxon>
        <taxon>Octocorallia</taxon>
        <taxon>Malacalcyonacea</taxon>
        <taxon>Plexauridae</taxon>
        <taxon>Paramuricea</taxon>
    </lineage>
</organism>
<keyword evidence="2" id="KW-1185">Reference proteome</keyword>
<evidence type="ECO:0000313" key="1">
    <source>
        <dbReference type="EMBL" id="CAB4017015.1"/>
    </source>
</evidence>
<protein>
    <submittedName>
        <fullName evidence="1">Uncharacterized protein</fullName>
    </submittedName>
</protein>
<proteinExistence type="predicted"/>